<dbReference type="CDD" id="cd01949">
    <property type="entry name" value="GGDEF"/>
    <property type="match status" value="1"/>
</dbReference>
<dbReference type="PANTHER" id="PTHR45138">
    <property type="entry name" value="REGULATORY COMPONENTS OF SENSORY TRANSDUCTION SYSTEM"/>
    <property type="match status" value="1"/>
</dbReference>
<proteinExistence type="predicted"/>
<dbReference type="GO" id="GO:0052621">
    <property type="term" value="F:diguanylate cyclase activity"/>
    <property type="evidence" value="ECO:0007669"/>
    <property type="project" value="TreeGrafter"/>
</dbReference>
<organism evidence="2 3">
    <name type="scientific">Candidatus Wolfebacteria bacterium CG10_big_fil_rev_8_21_14_0_10_31_9</name>
    <dbReference type="NCBI Taxonomy" id="1975070"/>
    <lineage>
        <taxon>Bacteria</taxon>
        <taxon>Candidatus Wolfeibacteriota</taxon>
    </lineage>
</organism>
<dbReference type="Proteomes" id="UP000231602">
    <property type="component" value="Unassembled WGS sequence"/>
</dbReference>
<dbReference type="Gene3D" id="3.30.70.270">
    <property type="match status" value="1"/>
</dbReference>
<dbReference type="InterPro" id="IPR000160">
    <property type="entry name" value="GGDEF_dom"/>
</dbReference>
<feature type="domain" description="GGDEF" evidence="1">
    <location>
        <begin position="73"/>
        <end position="210"/>
    </location>
</feature>
<dbReference type="PANTHER" id="PTHR45138:SF9">
    <property type="entry name" value="DIGUANYLATE CYCLASE DGCM-RELATED"/>
    <property type="match status" value="1"/>
</dbReference>
<gene>
    <name evidence="2" type="ORF">COV23_02205</name>
</gene>
<dbReference type="AlphaFoldDB" id="A0A2H0RC03"/>
<sequence>MKLKIKNLKSELFKLEKIISNQEKEIKRLCMLTESDFLTGLYNRRGFTNEAEKFLASLKKPKLQKEHRKFTINNFSIIFIDLDNLKLINDIYGHKKGDEFLKSMAEILKKTLRGIDIPARWGGDEFVVGLVNSNEKEAYKVAQKIKSQIAKIKIKHIPKKFKFSASFGVISSDSKKHKQISNLYELIEKADMTMYKAKKEKGKDFIMVFS</sequence>
<dbReference type="EMBL" id="PCXV01000035">
    <property type="protein sequence ID" value="PIR44007.1"/>
    <property type="molecule type" value="Genomic_DNA"/>
</dbReference>
<name>A0A2H0RC03_9BACT</name>
<evidence type="ECO:0000259" key="1">
    <source>
        <dbReference type="PROSITE" id="PS50887"/>
    </source>
</evidence>
<dbReference type="SUPFAM" id="SSF55073">
    <property type="entry name" value="Nucleotide cyclase"/>
    <property type="match status" value="1"/>
</dbReference>
<dbReference type="InterPro" id="IPR050469">
    <property type="entry name" value="Diguanylate_Cyclase"/>
</dbReference>
<dbReference type="Pfam" id="PF00990">
    <property type="entry name" value="GGDEF"/>
    <property type="match status" value="1"/>
</dbReference>
<comment type="caution">
    <text evidence="2">The sequence shown here is derived from an EMBL/GenBank/DDBJ whole genome shotgun (WGS) entry which is preliminary data.</text>
</comment>
<dbReference type="InterPro" id="IPR043128">
    <property type="entry name" value="Rev_trsase/Diguanyl_cyclase"/>
</dbReference>
<dbReference type="InterPro" id="IPR029787">
    <property type="entry name" value="Nucleotide_cyclase"/>
</dbReference>
<dbReference type="FunFam" id="3.30.70.270:FF:000001">
    <property type="entry name" value="Diguanylate cyclase domain protein"/>
    <property type="match status" value="1"/>
</dbReference>
<dbReference type="SMART" id="SM00267">
    <property type="entry name" value="GGDEF"/>
    <property type="match status" value="1"/>
</dbReference>
<reference evidence="2 3" key="1">
    <citation type="submission" date="2017-09" db="EMBL/GenBank/DDBJ databases">
        <title>Depth-based differentiation of microbial function through sediment-hosted aquifers and enrichment of novel symbionts in the deep terrestrial subsurface.</title>
        <authorList>
            <person name="Probst A.J."/>
            <person name="Ladd B."/>
            <person name="Jarett J.K."/>
            <person name="Geller-Mcgrath D.E."/>
            <person name="Sieber C.M."/>
            <person name="Emerson J.B."/>
            <person name="Anantharaman K."/>
            <person name="Thomas B.C."/>
            <person name="Malmstrom R."/>
            <person name="Stieglmeier M."/>
            <person name="Klingl A."/>
            <person name="Woyke T."/>
            <person name="Ryan C.M."/>
            <person name="Banfield J.F."/>
        </authorList>
    </citation>
    <scope>NUCLEOTIDE SEQUENCE [LARGE SCALE GENOMIC DNA]</scope>
    <source>
        <strain evidence="2">CG10_big_fil_rev_8_21_14_0_10_31_9</strain>
    </source>
</reference>
<accession>A0A2H0RC03</accession>
<protein>
    <recommendedName>
        <fullName evidence="1">GGDEF domain-containing protein</fullName>
    </recommendedName>
</protein>
<dbReference type="PROSITE" id="PS50887">
    <property type="entry name" value="GGDEF"/>
    <property type="match status" value="1"/>
</dbReference>
<evidence type="ECO:0000313" key="3">
    <source>
        <dbReference type="Proteomes" id="UP000231602"/>
    </source>
</evidence>
<dbReference type="NCBIfam" id="TIGR00254">
    <property type="entry name" value="GGDEF"/>
    <property type="match status" value="1"/>
</dbReference>
<evidence type="ECO:0000313" key="2">
    <source>
        <dbReference type="EMBL" id="PIR44007.1"/>
    </source>
</evidence>